<dbReference type="Gene3D" id="3.30.420.10">
    <property type="entry name" value="Ribonuclease H-like superfamily/Ribonuclease H"/>
    <property type="match status" value="1"/>
</dbReference>
<name>A0A6S7JRR0_PARCT</name>
<evidence type="ECO:0000313" key="2">
    <source>
        <dbReference type="EMBL" id="CAB4031900.1"/>
    </source>
</evidence>
<reference evidence="2" key="1">
    <citation type="submission" date="2020-04" db="EMBL/GenBank/DDBJ databases">
        <authorList>
            <person name="Alioto T."/>
            <person name="Alioto T."/>
            <person name="Gomez Garrido J."/>
        </authorList>
    </citation>
    <scope>NUCLEOTIDE SEQUENCE</scope>
    <source>
        <strain evidence="2">A484AB</strain>
    </source>
</reference>
<dbReference type="AlphaFoldDB" id="A0A6S7JRR0"/>
<dbReference type="GO" id="GO:0003676">
    <property type="term" value="F:nucleic acid binding"/>
    <property type="evidence" value="ECO:0007669"/>
    <property type="project" value="InterPro"/>
</dbReference>
<keyword evidence="3" id="KW-1185">Reference proteome</keyword>
<sequence length="174" mass="20157">MQPLGKALKTAHVQGRPWQQELSRFLLQYRTAPHTSTGVAPSELLFNRTVKGKLPVLKKRNVVNKHKQARANESKKQQYNKEYADHRRNVKTSDIRIGDCVLVRQERQNKLTSRFNTTPYTVTTRNKSKVTARSRSGHTITRNVSHFKRIPKQYESDTDDERTTVNNDQGQNET</sequence>
<evidence type="ECO:0000256" key="1">
    <source>
        <dbReference type="SAM" id="MobiDB-lite"/>
    </source>
</evidence>
<proteinExistence type="predicted"/>
<accession>A0A6S7JRR0</accession>
<organism evidence="2 3">
    <name type="scientific">Paramuricea clavata</name>
    <name type="common">Red gorgonian</name>
    <name type="synonym">Violescent sea-whip</name>
    <dbReference type="NCBI Taxonomy" id="317549"/>
    <lineage>
        <taxon>Eukaryota</taxon>
        <taxon>Metazoa</taxon>
        <taxon>Cnidaria</taxon>
        <taxon>Anthozoa</taxon>
        <taxon>Octocorallia</taxon>
        <taxon>Malacalcyonacea</taxon>
        <taxon>Plexauridae</taxon>
        <taxon>Paramuricea</taxon>
    </lineage>
</organism>
<dbReference type="Proteomes" id="UP001152795">
    <property type="component" value="Unassembled WGS sequence"/>
</dbReference>
<feature type="compositionally biased region" description="Polar residues" evidence="1">
    <location>
        <begin position="164"/>
        <end position="174"/>
    </location>
</feature>
<dbReference type="InterPro" id="IPR036397">
    <property type="entry name" value="RNaseH_sf"/>
</dbReference>
<dbReference type="EMBL" id="CACRXK020017969">
    <property type="protein sequence ID" value="CAB4031900.1"/>
    <property type="molecule type" value="Genomic_DNA"/>
</dbReference>
<dbReference type="PANTHER" id="PTHR37984:SF11">
    <property type="entry name" value="INTEGRASE CATALYTIC DOMAIN-CONTAINING PROTEIN"/>
    <property type="match status" value="1"/>
</dbReference>
<dbReference type="OrthoDB" id="10068564at2759"/>
<comment type="caution">
    <text evidence="2">The sequence shown here is derived from an EMBL/GenBank/DDBJ whole genome shotgun (WGS) entry which is preliminary data.</text>
</comment>
<dbReference type="PANTHER" id="PTHR37984">
    <property type="entry name" value="PROTEIN CBG26694"/>
    <property type="match status" value="1"/>
</dbReference>
<dbReference type="InterPro" id="IPR050951">
    <property type="entry name" value="Retrovirus_Pol_polyprotein"/>
</dbReference>
<feature type="region of interest" description="Disordered" evidence="1">
    <location>
        <begin position="153"/>
        <end position="174"/>
    </location>
</feature>
<evidence type="ECO:0000313" key="3">
    <source>
        <dbReference type="Proteomes" id="UP001152795"/>
    </source>
</evidence>
<protein>
    <submittedName>
        <fullName evidence="2">Uncharacterized protein</fullName>
    </submittedName>
</protein>
<gene>
    <name evidence="2" type="ORF">PACLA_8A040066</name>
</gene>